<evidence type="ECO:0000259" key="1">
    <source>
        <dbReference type="Pfam" id="PF13313"/>
    </source>
</evidence>
<dbReference type="RefSeq" id="WP_214439070.1">
    <property type="nucleotide sequence ID" value="NZ_JAECZB010000019.1"/>
</dbReference>
<dbReference type="Proteomes" id="UP000599391">
    <property type="component" value="Unassembled WGS sequence"/>
</dbReference>
<organism evidence="2 3">
    <name type="scientific">Atlanticothrix silvestris CENA357</name>
    <dbReference type="NCBI Taxonomy" id="1725252"/>
    <lineage>
        <taxon>Bacteria</taxon>
        <taxon>Bacillati</taxon>
        <taxon>Cyanobacteriota</taxon>
        <taxon>Cyanophyceae</taxon>
        <taxon>Nostocales</taxon>
        <taxon>Nodulariaceae</taxon>
        <taxon>Atlanticothrix</taxon>
        <taxon>Atlanticothrix silvestris</taxon>
    </lineage>
</organism>
<dbReference type="InterPro" id="IPR025141">
    <property type="entry name" value="DUF4082"/>
</dbReference>
<dbReference type="EMBL" id="JAECZB010000019">
    <property type="protein sequence ID" value="MBH8552763.1"/>
    <property type="molecule type" value="Genomic_DNA"/>
</dbReference>
<evidence type="ECO:0000313" key="2">
    <source>
        <dbReference type="EMBL" id="MBH8552763.1"/>
    </source>
</evidence>
<feature type="domain" description="DUF4082" evidence="1">
    <location>
        <begin position="55"/>
        <end position="217"/>
    </location>
</feature>
<dbReference type="Pfam" id="PF13313">
    <property type="entry name" value="DUF4082"/>
    <property type="match status" value="1"/>
</dbReference>
<protein>
    <submittedName>
        <fullName evidence="2">DUF4082 domain-containing protein</fullName>
    </submittedName>
</protein>
<sequence>MQHTKWHKHRNILQIISVIALTGWLPTYVHAQTISTDLPIYSYSFWPDSPQVSSPVDPDTGPVELGVKFRSDVDGVVSAVRFFRNKSIDSGYAVRVWKASTGESIGTGIAIEGQGPTPGWQTVMVYPPAPIKAGEIYIASYYASQGSYVAETNFWTATSVENGPLHILRQGVYDSNGIYLKQCAQVTDSNCERNSVYKYAVGGGFPTEGYKASNYWIDVIFKTNTPPPYFPYQGLIP</sequence>
<keyword evidence="3" id="KW-1185">Reference proteome</keyword>
<reference evidence="2 3" key="1">
    <citation type="journal article" date="2021" name="Int. J. Syst. Evol. Microbiol.">
        <title>Amazonocrinis nigriterrae gen. nov., sp. nov., Atlanticothrix silvestris gen. nov., sp. nov. and Dendronalium phyllosphericum gen. nov., sp. nov., nostocacean cyanobacteria from Brazilian environments.</title>
        <authorList>
            <person name="Alvarenga D.O."/>
            <person name="Andreote A.P.D."/>
            <person name="Branco L.H.Z."/>
            <person name="Delbaje E."/>
            <person name="Cruz R.B."/>
            <person name="Varani A.M."/>
            <person name="Fiore M.F."/>
        </authorList>
    </citation>
    <scope>NUCLEOTIDE SEQUENCE [LARGE SCALE GENOMIC DNA]</scope>
    <source>
        <strain evidence="2 3">CENA357</strain>
    </source>
</reference>
<comment type="caution">
    <text evidence="2">The sequence shown here is derived from an EMBL/GenBank/DDBJ whole genome shotgun (WGS) entry which is preliminary data.</text>
</comment>
<evidence type="ECO:0000313" key="3">
    <source>
        <dbReference type="Proteomes" id="UP000599391"/>
    </source>
</evidence>
<name>A0A8J7HCY9_9CYAN</name>
<accession>A0A8J7HCY9</accession>
<dbReference type="AlphaFoldDB" id="A0A8J7HCY9"/>
<proteinExistence type="predicted"/>
<gene>
    <name evidence="2" type="ORF">I8751_10365</name>
</gene>